<dbReference type="Gene3D" id="3.40.50.1950">
    <property type="entry name" value="Flavin prenyltransferase-like"/>
    <property type="match status" value="1"/>
</dbReference>
<feature type="binding site" evidence="3">
    <location>
        <position position="333"/>
    </location>
    <ligand>
        <name>CTP</name>
        <dbReference type="ChEBI" id="CHEBI:37563"/>
    </ligand>
</feature>
<dbReference type="HAMAP" id="MF_02225">
    <property type="entry name" value="CoaBC"/>
    <property type="match status" value="1"/>
</dbReference>
<feature type="region of interest" description="Phosphopantothenoylcysteine decarboxylase" evidence="3">
    <location>
        <begin position="1"/>
        <end position="202"/>
    </location>
</feature>
<dbReference type="Gene3D" id="3.40.50.10300">
    <property type="entry name" value="CoaB-like"/>
    <property type="match status" value="1"/>
</dbReference>
<dbReference type="UniPathway" id="UPA00241"/>
<keyword evidence="1 3" id="KW-0210">Decarboxylase</keyword>
<feature type="region of interest" description="Phosphopantothenate--cysteine ligase" evidence="3">
    <location>
        <begin position="203"/>
        <end position="413"/>
    </location>
</feature>
<keyword evidence="3" id="KW-0285">Flavoprotein</keyword>
<comment type="catalytic activity">
    <reaction evidence="3">
        <text>(R)-4'-phosphopantothenate + L-cysteine + CTP = N-[(R)-4-phosphopantothenoyl]-L-cysteine + CMP + diphosphate + H(+)</text>
        <dbReference type="Rhea" id="RHEA:19397"/>
        <dbReference type="ChEBI" id="CHEBI:10986"/>
        <dbReference type="ChEBI" id="CHEBI:15378"/>
        <dbReference type="ChEBI" id="CHEBI:33019"/>
        <dbReference type="ChEBI" id="CHEBI:35235"/>
        <dbReference type="ChEBI" id="CHEBI:37563"/>
        <dbReference type="ChEBI" id="CHEBI:59458"/>
        <dbReference type="ChEBI" id="CHEBI:60377"/>
        <dbReference type="EC" id="6.3.2.5"/>
    </reaction>
</comment>
<keyword evidence="3" id="KW-0460">Magnesium</keyword>
<evidence type="ECO:0000259" key="4">
    <source>
        <dbReference type="Pfam" id="PF02441"/>
    </source>
</evidence>
<comment type="similarity">
    <text evidence="3">In the C-terminal section; belongs to the PPC synthetase family.</text>
</comment>
<keyword evidence="3" id="KW-0288">FMN</keyword>
<name>A0A7C0WZI4_9EURY</name>
<comment type="cofactor">
    <cofactor evidence="3">
        <name>FMN</name>
        <dbReference type="ChEBI" id="CHEBI:58210"/>
    </cofactor>
    <text evidence="3">Binds 1 FMN per subunit.</text>
</comment>
<dbReference type="GO" id="GO:0010181">
    <property type="term" value="F:FMN binding"/>
    <property type="evidence" value="ECO:0007669"/>
    <property type="project" value="UniProtKB-UniRule"/>
</dbReference>
<dbReference type="GO" id="GO:0015941">
    <property type="term" value="P:pantothenate catabolic process"/>
    <property type="evidence" value="ECO:0007669"/>
    <property type="project" value="InterPro"/>
</dbReference>
<dbReference type="SUPFAM" id="SSF102645">
    <property type="entry name" value="CoaB-like"/>
    <property type="match status" value="1"/>
</dbReference>
<feature type="binding site" evidence="3">
    <location>
        <position position="351"/>
    </location>
    <ligand>
        <name>CTP</name>
        <dbReference type="ChEBI" id="CHEBI:37563"/>
    </ligand>
</feature>
<evidence type="ECO:0000259" key="5">
    <source>
        <dbReference type="Pfam" id="PF04127"/>
    </source>
</evidence>
<organism evidence="6">
    <name type="scientific">Candidatus Syntropharchaeum butanivorans</name>
    <dbReference type="NCBI Taxonomy" id="1839936"/>
    <lineage>
        <taxon>Archaea</taxon>
        <taxon>Methanobacteriati</taxon>
        <taxon>Methanobacteriota</taxon>
        <taxon>Stenosarchaea group</taxon>
        <taxon>Methanomicrobia</taxon>
        <taxon>Methanosarcinales</taxon>
        <taxon>ANME-2 cluster</taxon>
        <taxon>Candidatus Syntropharchaeum</taxon>
    </lineage>
</organism>
<feature type="binding site" evidence="3">
    <location>
        <position position="290"/>
    </location>
    <ligand>
        <name>CTP</name>
        <dbReference type="ChEBI" id="CHEBI:37563"/>
    </ligand>
</feature>
<dbReference type="PANTHER" id="PTHR14359">
    <property type="entry name" value="HOMO-OLIGOMERIC FLAVIN CONTAINING CYS DECARBOXYLASE FAMILY"/>
    <property type="match status" value="1"/>
</dbReference>
<sequence>MDDSRGPHPTLRIKGTKSHSLLGKKIVLGVTGSIAAIKTVELARELIRYGADVYAVMTPSAMEIIHPYTLHYATGHEVITKLMGKIEHVEFLGMEGSADLFLVAPCTANTLGKIACAIGDTTVTTFAITAFGSNIPIVLVPAMHETMYNHPVLKEHVERLKKLGVTIVGPKFEEGKAKFAEIDDIVLAVEHTLSDKTLRGKRVLITSGPTAESIDPIRIITNRSSGRTGVELAKECYRQGADVTIIHNKHLDIMGINEIFVESAREMTEACLRELEKGYDLLISAAAITDYTCEPSSSKIPSGKEELSIILKPTAKLIDEVRAKFPELMIVGFKAETNVTVEELIDRAKQKMRECNIEMIVANDVGKTGMGTEDNEVRIISRGRVKYAKGPKKVIAETIVKEISKLIKTRKEG</sequence>
<evidence type="ECO:0000313" key="6">
    <source>
        <dbReference type="EMBL" id="HDM35635.1"/>
    </source>
</evidence>
<dbReference type="EC" id="6.3.2.5" evidence="3"/>
<feature type="domain" description="Flavoprotein" evidence="4">
    <location>
        <begin position="24"/>
        <end position="189"/>
    </location>
</feature>
<reference evidence="6" key="1">
    <citation type="journal article" date="2020" name="mSystems">
        <title>Genome- and Community-Level Interaction Insights into Carbon Utilization and Element Cycling Functions of Hydrothermarchaeota in Hydrothermal Sediment.</title>
        <authorList>
            <person name="Zhou Z."/>
            <person name="Liu Y."/>
            <person name="Xu W."/>
            <person name="Pan J."/>
            <person name="Luo Z.H."/>
            <person name="Li M."/>
        </authorList>
    </citation>
    <scope>NUCLEOTIDE SEQUENCE [LARGE SCALE GENOMIC DNA]</scope>
    <source>
        <strain evidence="6">HyVt-185</strain>
    </source>
</reference>
<feature type="domain" description="DNA/pantothenate metabolism flavoprotein C-terminal" evidence="5">
    <location>
        <begin position="198"/>
        <end position="405"/>
    </location>
</feature>
<comment type="function">
    <text evidence="3">Catalyzes two sequential steps in the biosynthesis of coenzyme A. In the first step cysteine is conjugated to 4'-phosphopantothenate to form 4-phosphopantothenoylcysteine. In the second step the latter compound is decarboxylated to form 4'-phosphopantotheine.</text>
</comment>
<evidence type="ECO:0000256" key="1">
    <source>
        <dbReference type="ARBA" id="ARBA00022793"/>
    </source>
</evidence>
<comment type="caution">
    <text evidence="6">The sequence shown here is derived from an EMBL/GenBank/DDBJ whole genome shotgun (WGS) entry which is preliminary data.</text>
</comment>
<feature type="binding site" evidence="3">
    <location>
        <position position="299"/>
    </location>
    <ligand>
        <name>CTP</name>
        <dbReference type="ChEBI" id="CHEBI:37563"/>
    </ligand>
</feature>
<dbReference type="Pfam" id="PF02441">
    <property type="entry name" value="Flavoprotein"/>
    <property type="match status" value="1"/>
</dbReference>
<dbReference type="EMBL" id="DQZR01000005">
    <property type="protein sequence ID" value="HDM35635.1"/>
    <property type="molecule type" value="Genomic_DNA"/>
</dbReference>
<keyword evidence="3" id="KW-0479">Metal-binding</keyword>
<dbReference type="EC" id="4.1.1.36" evidence="3"/>
<dbReference type="InterPro" id="IPR036551">
    <property type="entry name" value="Flavin_trans-like"/>
</dbReference>
<dbReference type="AlphaFoldDB" id="A0A7C0WZI4"/>
<keyword evidence="2 3" id="KW-0456">Lyase</keyword>
<dbReference type="InterPro" id="IPR035929">
    <property type="entry name" value="CoaB-like_sf"/>
</dbReference>
<comment type="catalytic activity">
    <reaction evidence="3">
        <text>N-[(R)-4-phosphopantothenoyl]-L-cysteine + H(+) = (R)-4'-phosphopantetheine + CO2</text>
        <dbReference type="Rhea" id="RHEA:16793"/>
        <dbReference type="ChEBI" id="CHEBI:15378"/>
        <dbReference type="ChEBI" id="CHEBI:16526"/>
        <dbReference type="ChEBI" id="CHEBI:59458"/>
        <dbReference type="ChEBI" id="CHEBI:61723"/>
        <dbReference type="EC" id="4.1.1.36"/>
    </reaction>
</comment>
<dbReference type="InterPro" id="IPR003382">
    <property type="entry name" value="Flavoprotein"/>
</dbReference>
<comment type="caution">
    <text evidence="3">Lacks conserved residue(s) required for the propagation of feature annotation.</text>
</comment>
<comment type="pathway">
    <text evidence="3">Cofactor biosynthesis; coenzyme A biosynthesis.</text>
</comment>
<protein>
    <recommendedName>
        <fullName evidence="3">Coenzyme A biosynthesis bifunctional protein CoaBC</fullName>
    </recommendedName>
    <alternativeName>
        <fullName evidence="3">DNA/pantothenate metabolism flavoprotein</fullName>
    </alternativeName>
    <alternativeName>
        <fullName evidence="3">Phosphopantothenoylcysteine synthetase/decarboxylase</fullName>
        <shortName evidence="3">PPCS-PPCDC</shortName>
    </alternativeName>
    <domain>
        <recommendedName>
            <fullName evidence="3">Phosphopantothenoylcysteine decarboxylase</fullName>
            <shortName evidence="3">PPC decarboxylase</shortName>
            <shortName evidence="3">PPC-DC</shortName>
            <ecNumber evidence="3">4.1.1.36</ecNumber>
        </recommendedName>
        <alternativeName>
            <fullName evidence="3">CoaC</fullName>
        </alternativeName>
    </domain>
    <domain>
        <recommendedName>
            <fullName evidence="3">Phosphopantothenate--cysteine ligase</fullName>
            <ecNumber evidence="3">6.3.2.5</ecNumber>
        </recommendedName>
        <alternativeName>
            <fullName evidence="3">CoaB</fullName>
        </alternativeName>
        <alternativeName>
            <fullName evidence="3">Phosphopantothenoylcysteine synthetase</fullName>
            <shortName evidence="3">PPC synthetase</shortName>
            <shortName evidence="3">PPC-S</shortName>
        </alternativeName>
    </domain>
</protein>
<proteinExistence type="inferred from homology"/>
<dbReference type="Pfam" id="PF04127">
    <property type="entry name" value="DFP"/>
    <property type="match status" value="1"/>
</dbReference>
<dbReference type="GO" id="GO:0015937">
    <property type="term" value="P:coenzyme A biosynthetic process"/>
    <property type="evidence" value="ECO:0007669"/>
    <property type="project" value="UniProtKB-UniRule"/>
</dbReference>
<keyword evidence="3 6" id="KW-0436">Ligase</keyword>
<dbReference type="Proteomes" id="UP000885863">
    <property type="component" value="Unassembled WGS sequence"/>
</dbReference>
<dbReference type="GO" id="GO:0004632">
    <property type="term" value="F:phosphopantothenate--cysteine ligase activity"/>
    <property type="evidence" value="ECO:0007669"/>
    <property type="project" value="UniProtKB-UniRule"/>
</dbReference>
<gene>
    <name evidence="3 6" type="primary">coaBC</name>
    <name evidence="6" type="ORF">ENG09_00070</name>
</gene>
<dbReference type="GO" id="GO:0004633">
    <property type="term" value="F:phosphopantothenoylcysteine decarboxylase activity"/>
    <property type="evidence" value="ECO:0007669"/>
    <property type="project" value="UniProtKB-UniRule"/>
</dbReference>
<dbReference type="PANTHER" id="PTHR14359:SF6">
    <property type="entry name" value="PHOSPHOPANTOTHENOYLCYSTEINE DECARBOXYLASE"/>
    <property type="match status" value="1"/>
</dbReference>
<dbReference type="GO" id="GO:0071513">
    <property type="term" value="C:phosphopantothenoylcysteine decarboxylase complex"/>
    <property type="evidence" value="ECO:0007669"/>
    <property type="project" value="TreeGrafter"/>
</dbReference>
<evidence type="ECO:0000256" key="2">
    <source>
        <dbReference type="ARBA" id="ARBA00023239"/>
    </source>
</evidence>
<dbReference type="InterPro" id="IPR007085">
    <property type="entry name" value="DNA/pantothenate-metab_flavo_C"/>
</dbReference>
<keyword evidence="3" id="KW-0511">Multifunctional enzyme</keyword>
<dbReference type="SUPFAM" id="SSF52507">
    <property type="entry name" value="Homo-oligomeric flavin-containing Cys decarboxylases, HFCD"/>
    <property type="match status" value="1"/>
</dbReference>
<comment type="cofactor">
    <cofactor evidence="3">
        <name>Mg(2+)</name>
        <dbReference type="ChEBI" id="CHEBI:18420"/>
    </cofactor>
</comment>
<dbReference type="NCBIfam" id="TIGR00521">
    <property type="entry name" value="coaBC_dfp"/>
    <property type="match status" value="1"/>
</dbReference>
<comment type="similarity">
    <text evidence="3">In the N-terminal section; belongs to the HFCD (homo-oligomeric flavin containing Cys decarboxylase) superfamily.</text>
</comment>
<evidence type="ECO:0000256" key="3">
    <source>
        <dbReference type="HAMAP-Rule" id="MF_02225"/>
    </source>
</evidence>
<accession>A0A7C0WZI4</accession>
<dbReference type="InterPro" id="IPR005252">
    <property type="entry name" value="CoaBC"/>
</dbReference>
<dbReference type="GO" id="GO:0046872">
    <property type="term" value="F:metal ion binding"/>
    <property type="evidence" value="ECO:0007669"/>
    <property type="project" value="UniProtKB-KW"/>
</dbReference>